<evidence type="ECO:0000256" key="3">
    <source>
        <dbReference type="PROSITE-ProRule" id="PRU00267"/>
    </source>
</evidence>
<dbReference type="PROSITE" id="PS50118">
    <property type="entry name" value="HMG_BOX_2"/>
    <property type="match status" value="1"/>
</dbReference>
<dbReference type="Gene3D" id="1.10.30.10">
    <property type="entry name" value="High mobility group box domain"/>
    <property type="match status" value="1"/>
</dbReference>
<dbReference type="CDD" id="cd01389">
    <property type="entry name" value="HMG-box_ROX1-like"/>
    <property type="match status" value="1"/>
</dbReference>
<feature type="domain" description="HMG box" evidence="5">
    <location>
        <begin position="23"/>
        <end position="95"/>
    </location>
</feature>
<sequence>MPKATTSESDIGQSSRQGSTGHIKRPPNSFILFRRAMQAEILKEAQAKSGDEKMTYVSTVAGKMWRKLGKEGQKEWNHKAKVLAEEHKSRYPDYSYRPVRRALSGSAKRSVPGSDKKAYADEVAQRSFFFQDVTYAQPMHPHTQPRSYISLHALHRPSLNLAGYHPQIMTTPHPFPLCGSAAFHPLNIRPSAVSHSRPISNGEEIQYEPSQMPGQAAFNDYARRSALWDSGNPHSSDFYESGPEMINASYTFHPSQPPMYNPASLHDTSYIPSSSYASTSRLPDNNLQRPVVLQSVEIDPILLTMPQAPQIPSAVSSVHYTHPMTGASFAQREVTSVPTVPSTPTDFGVIEDQQPLLPLFDFESFSALPVMDGTLQGDGELSVNAFHFGDVVDSSFQGGDLELDAFRF</sequence>
<dbReference type="GO" id="GO:0001228">
    <property type="term" value="F:DNA-binding transcription activator activity, RNA polymerase II-specific"/>
    <property type="evidence" value="ECO:0007669"/>
    <property type="project" value="TreeGrafter"/>
</dbReference>
<feature type="DNA-binding region" description="HMG box" evidence="3">
    <location>
        <begin position="23"/>
        <end position="95"/>
    </location>
</feature>
<accession>A0A8H4VWJ1</accession>
<feature type="region of interest" description="Disordered" evidence="4">
    <location>
        <begin position="1"/>
        <end position="29"/>
    </location>
</feature>
<organism evidence="6 7">
    <name type="scientific">Agrocybe pediades</name>
    <dbReference type="NCBI Taxonomy" id="84607"/>
    <lineage>
        <taxon>Eukaryota</taxon>
        <taxon>Fungi</taxon>
        <taxon>Dikarya</taxon>
        <taxon>Basidiomycota</taxon>
        <taxon>Agaricomycotina</taxon>
        <taxon>Agaricomycetes</taxon>
        <taxon>Agaricomycetidae</taxon>
        <taxon>Agaricales</taxon>
        <taxon>Agaricineae</taxon>
        <taxon>Strophariaceae</taxon>
        <taxon>Agrocybe</taxon>
    </lineage>
</organism>
<keyword evidence="1 3" id="KW-0238">DNA-binding</keyword>
<reference evidence="6 7" key="1">
    <citation type="submission" date="2019-12" db="EMBL/GenBank/DDBJ databases">
        <authorList>
            <person name="Floudas D."/>
            <person name="Bentzer J."/>
            <person name="Ahren D."/>
            <person name="Johansson T."/>
            <person name="Persson P."/>
            <person name="Tunlid A."/>
        </authorList>
    </citation>
    <scope>NUCLEOTIDE SEQUENCE [LARGE SCALE GENOMIC DNA]</scope>
    <source>
        <strain evidence="6 7">CBS 102.39</strain>
    </source>
</reference>
<evidence type="ECO:0000256" key="4">
    <source>
        <dbReference type="SAM" id="MobiDB-lite"/>
    </source>
</evidence>
<evidence type="ECO:0000256" key="1">
    <source>
        <dbReference type="ARBA" id="ARBA00023125"/>
    </source>
</evidence>
<dbReference type="InterPro" id="IPR009071">
    <property type="entry name" value="HMG_box_dom"/>
</dbReference>
<dbReference type="GO" id="GO:0005634">
    <property type="term" value="C:nucleus"/>
    <property type="evidence" value="ECO:0007669"/>
    <property type="project" value="UniProtKB-UniRule"/>
</dbReference>
<evidence type="ECO:0000313" key="7">
    <source>
        <dbReference type="Proteomes" id="UP000521872"/>
    </source>
</evidence>
<dbReference type="SMART" id="SM00398">
    <property type="entry name" value="HMG"/>
    <property type="match status" value="1"/>
</dbReference>
<keyword evidence="3" id="KW-0539">Nucleus</keyword>
<gene>
    <name evidence="6" type="ORF">D9613_008971</name>
</gene>
<keyword evidence="2" id="KW-0804">Transcription</keyword>
<dbReference type="GO" id="GO:0000978">
    <property type="term" value="F:RNA polymerase II cis-regulatory region sequence-specific DNA binding"/>
    <property type="evidence" value="ECO:0007669"/>
    <property type="project" value="TreeGrafter"/>
</dbReference>
<feature type="compositionally biased region" description="Polar residues" evidence="4">
    <location>
        <begin position="1"/>
        <end position="20"/>
    </location>
</feature>
<dbReference type="GO" id="GO:0030154">
    <property type="term" value="P:cell differentiation"/>
    <property type="evidence" value="ECO:0007669"/>
    <property type="project" value="TreeGrafter"/>
</dbReference>
<proteinExistence type="predicted"/>
<dbReference type="AlphaFoldDB" id="A0A8H4VWJ1"/>
<dbReference type="InterPro" id="IPR036910">
    <property type="entry name" value="HMG_box_dom_sf"/>
</dbReference>
<dbReference type="InterPro" id="IPR050140">
    <property type="entry name" value="SRY-related_HMG-box_TF-like"/>
</dbReference>
<dbReference type="Proteomes" id="UP000521872">
    <property type="component" value="Unassembled WGS sequence"/>
</dbReference>
<dbReference type="PANTHER" id="PTHR10270">
    <property type="entry name" value="SOX TRANSCRIPTION FACTOR"/>
    <property type="match status" value="1"/>
</dbReference>
<dbReference type="EMBL" id="JAACJL010000002">
    <property type="protein sequence ID" value="KAF4622544.1"/>
    <property type="molecule type" value="Genomic_DNA"/>
</dbReference>
<evidence type="ECO:0000259" key="5">
    <source>
        <dbReference type="PROSITE" id="PS50118"/>
    </source>
</evidence>
<evidence type="ECO:0000313" key="6">
    <source>
        <dbReference type="EMBL" id="KAF4622544.1"/>
    </source>
</evidence>
<evidence type="ECO:0000256" key="2">
    <source>
        <dbReference type="ARBA" id="ARBA00023163"/>
    </source>
</evidence>
<name>A0A8H4VWJ1_9AGAR</name>
<dbReference type="Pfam" id="PF00505">
    <property type="entry name" value="HMG_box"/>
    <property type="match status" value="1"/>
</dbReference>
<comment type="caution">
    <text evidence="6">The sequence shown here is derived from an EMBL/GenBank/DDBJ whole genome shotgun (WGS) entry which is preliminary data.</text>
</comment>
<keyword evidence="7" id="KW-1185">Reference proteome</keyword>
<protein>
    <recommendedName>
        <fullName evidence="5">HMG box domain-containing protein</fullName>
    </recommendedName>
</protein>
<dbReference type="PANTHER" id="PTHR10270:SF161">
    <property type="entry name" value="SEX-DETERMINING REGION Y PROTEIN"/>
    <property type="match status" value="1"/>
</dbReference>
<dbReference type="SUPFAM" id="SSF47095">
    <property type="entry name" value="HMG-box"/>
    <property type="match status" value="1"/>
</dbReference>